<dbReference type="PROSITE" id="PS50956">
    <property type="entry name" value="HTH_ASNC_2"/>
    <property type="match status" value="1"/>
</dbReference>
<evidence type="ECO:0000256" key="4">
    <source>
        <dbReference type="ARBA" id="ARBA00029440"/>
    </source>
</evidence>
<proteinExistence type="predicted"/>
<evidence type="ECO:0000259" key="5">
    <source>
        <dbReference type="PROSITE" id="PS50956"/>
    </source>
</evidence>
<dbReference type="SUPFAM" id="SSF54909">
    <property type="entry name" value="Dimeric alpha+beta barrel"/>
    <property type="match status" value="1"/>
</dbReference>
<dbReference type="CDD" id="cd00090">
    <property type="entry name" value="HTH_ARSR"/>
    <property type="match status" value="1"/>
</dbReference>
<dbReference type="InterPro" id="IPR019887">
    <property type="entry name" value="Tscrpt_reg_AsnC/Lrp_C"/>
</dbReference>
<dbReference type="PANTHER" id="PTHR30154">
    <property type="entry name" value="LEUCINE-RESPONSIVE REGULATORY PROTEIN"/>
    <property type="match status" value="1"/>
</dbReference>
<dbReference type="InterPro" id="IPR036390">
    <property type="entry name" value="WH_DNA-bd_sf"/>
</dbReference>
<evidence type="ECO:0000256" key="2">
    <source>
        <dbReference type="ARBA" id="ARBA00023125"/>
    </source>
</evidence>
<evidence type="ECO:0000256" key="3">
    <source>
        <dbReference type="ARBA" id="ARBA00023163"/>
    </source>
</evidence>
<dbReference type="STRING" id="698757.Pogu_0277"/>
<dbReference type="GO" id="GO:0043565">
    <property type="term" value="F:sequence-specific DNA binding"/>
    <property type="evidence" value="ECO:0007669"/>
    <property type="project" value="InterPro"/>
</dbReference>
<dbReference type="Pfam" id="PF01037">
    <property type="entry name" value="AsnC_trans_reg"/>
    <property type="match status" value="1"/>
</dbReference>
<dbReference type="HOGENOM" id="CLU_091233_5_4_2"/>
<dbReference type="InterPro" id="IPR036388">
    <property type="entry name" value="WH-like_DNA-bd_sf"/>
</dbReference>
<dbReference type="AlphaFoldDB" id="H6Q6S4"/>
<evidence type="ECO:0000313" key="6">
    <source>
        <dbReference type="EMBL" id="AFA38304.1"/>
    </source>
</evidence>
<evidence type="ECO:0000313" key="7">
    <source>
        <dbReference type="Proteomes" id="UP000009062"/>
    </source>
</evidence>
<dbReference type="InterPro" id="IPR011991">
    <property type="entry name" value="ArsR-like_HTH"/>
</dbReference>
<reference evidence="6 7" key="1">
    <citation type="journal article" date="2012" name="Stand. Genomic Sci.">
        <title>Complete genome sequence of Pyrobaculum oguniense.</title>
        <authorList>
            <person name="Bernick D.L."/>
            <person name="Karplus K."/>
            <person name="Lui L.M."/>
            <person name="Coker J.K."/>
            <person name="Murphy J.N."/>
            <person name="Chan P.P."/>
            <person name="Cozen A.E."/>
            <person name="Lowe T.M."/>
        </authorList>
    </citation>
    <scope>NUCLEOTIDE SEQUENCE [LARGE SCALE GENOMIC DNA]</scope>
    <source>
        <strain evidence="6 7">TE7</strain>
    </source>
</reference>
<dbReference type="EMBL" id="CP003316">
    <property type="protein sequence ID" value="AFA38304.1"/>
    <property type="molecule type" value="Genomic_DNA"/>
</dbReference>
<dbReference type="GO" id="GO:0043200">
    <property type="term" value="P:response to amino acid"/>
    <property type="evidence" value="ECO:0007669"/>
    <property type="project" value="TreeGrafter"/>
</dbReference>
<keyword evidence="7" id="KW-1185">Reference proteome</keyword>
<dbReference type="PRINTS" id="PR00033">
    <property type="entry name" value="HTHASNC"/>
</dbReference>
<gene>
    <name evidence="6" type="ordered locus">Pogu_0277</name>
</gene>
<evidence type="ECO:0000256" key="1">
    <source>
        <dbReference type="ARBA" id="ARBA00023015"/>
    </source>
</evidence>
<dbReference type="SUPFAM" id="SSF46785">
    <property type="entry name" value="Winged helix' DNA-binding domain"/>
    <property type="match status" value="1"/>
</dbReference>
<dbReference type="Pfam" id="PF13404">
    <property type="entry name" value="HTH_AsnC-type"/>
    <property type="match status" value="1"/>
</dbReference>
<sequence>MDEIDRKLIMALQEDGKKTLQELSELVGRPKTTIATRIKKLETDGVIIGYKAVVNPFALGYRLLSFVLVSVRRGTAPRESKPLQVEVAEKVLTECKGEGGLPYVEEAYVVTGPYDLLFKVWSRDVKQLSNFLVAYLASDPNIQRTETMIVLEIVDDWRRRVMPPATPG</sequence>
<dbReference type="eggNOG" id="arCOG01580">
    <property type="taxonomic scope" value="Archaea"/>
</dbReference>
<keyword evidence="1" id="KW-0805">Transcription regulation</keyword>
<dbReference type="PANTHER" id="PTHR30154:SF34">
    <property type="entry name" value="TRANSCRIPTIONAL REGULATOR AZLB"/>
    <property type="match status" value="1"/>
</dbReference>
<dbReference type="KEGG" id="pog:Pogu_0277"/>
<dbReference type="SMART" id="SM00344">
    <property type="entry name" value="HTH_ASNC"/>
    <property type="match status" value="1"/>
</dbReference>
<dbReference type="Gene3D" id="1.10.10.10">
    <property type="entry name" value="Winged helix-like DNA-binding domain superfamily/Winged helix DNA-binding domain"/>
    <property type="match status" value="1"/>
</dbReference>
<dbReference type="InterPro" id="IPR000485">
    <property type="entry name" value="AsnC-type_HTH_dom"/>
</dbReference>
<keyword evidence="2" id="KW-0238">DNA-binding</keyword>
<dbReference type="GO" id="GO:0005829">
    <property type="term" value="C:cytosol"/>
    <property type="evidence" value="ECO:0007669"/>
    <property type="project" value="TreeGrafter"/>
</dbReference>
<dbReference type="Proteomes" id="UP000009062">
    <property type="component" value="Chromosome"/>
</dbReference>
<keyword evidence="3" id="KW-0804">Transcription</keyword>
<dbReference type="Gene3D" id="3.30.70.920">
    <property type="match status" value="1"/>
</dbReference>
<protein>
    <submittedName>
        <fullName evidence="6">Transcriptional regulator</fullName>
    </submittedName>
</protein>
<comment type="pathway">
    <text evidence="4">Amino-acid biosynthesis.</text>
</comment>
<accession>H6Q6S4</accession>
<dbReference type="InterPro" id="IPR019888">
    <property type="entry name" value="Tscrpt_reg_AsnC-like"/>
</dbReference>
<organism evidence="6 7">
    <name type="scientific">Pyrobaculum oguniense (strain DSM 13380 / JCM 10595 / TE7)</name>
    <dbReference type="NCBI Taxonomy" id="698757"/>
    <lineage>
        <taxon>Archaea</taxon>
        <taxon>Thermoproteota</taxon>
        <taxon>Thermoprotei</taxon>
        <taxon>Thermoproteales</taxon>
        <taxon>Thermoproteaceae</taxon>
        <taxon>Pyrobaculum</taxon>
    </lineage>
</organism>
<dbReference type="InterPro" id="IPR011008">
    <property type="entry name" value="Dimeric_a/b-barrel"/>
</dbReference>
<feature type="domain" description="HTH asnC-type" evidence="5">
    <location>
        <begin position="1"/>
        <end position="62"/>
    </location>
</feature>
<name>H6Q6S4_PYROT</name>